<dbReference type="PANTHER" id="PTHR24394:SF29">
    <property type="entry name" value="MYONEURIN"/>
    <property type="match status" value="1"/>
</dbReference>
<dbReference type="SMART" id="SM00355">
    <property type="entry name" value="ZnF_C2H2"/>
    <property type="match status" value="4"/>
</dbReference>
<feature type="domain" description="C2H2-type" evidence="8">
    <location>
        <begin position="475"/>
        <end position="495"/>
    </location>
</feature>
<reference evidence="9" key="1">
    <citation type="submission" date="2022-11" db="EMBL/GenBank/DDBJ databases">
        <title>Centuries of genome instability and evolution in soft-shell clam transmissible cancer (bioRxiv).</title>
        <authorList>
            <person name="Hart S.F.M."/>
            <person name="Yonemitsu M.A."/>
            <person name="Giersch R.M."/>
            <person name="Beal B.F."/>
            <person name="Arriagada G."/>
            <person name="Davis B.W."/>
            <person name="Ostrander E.A."/>
            <person name="Goff S.P."/>
            <person name="Metzger M.J."/>
        </authorList>
    </citation>
    <scope>NUCLEOTIDE SEQUENCE</scope>
    <source>
        <strain evidence="9">MELC-2E11</strain>
        <tissue evidence="9">Siphon/mantle</tissue>
    </source>
</reference>
<keyword evidence="6" id="KW-0539">Nucleus</keyword>
<evidence type="ECO:0000256" key="3">
    <source>
        <dbReference type="ARBA" id="ARBA00022737"/>
    </source>
</evidence>
<evidence type="ECO:0000259" key="8">
    <source>
        <dbReference type="PROSITE" id="PS00028"/>
    </source>
</evidence>
<evidence type="ECO:0000256" key="1">
    <source>
        <dbReference type="ARBA" id="ARBA00004123"/>
    </source>
</evidence>
<gene>
    <name evidence="9" type="ORF">MAR_018376</name>
</gene>
<accession>A0ABY7EEJ0</accession>
<evidence type="ECO:0000256" key="2">
    <source>
        <dbReference type="ARBA" id="ARBA00022723"/>
    </source>
</evidence>
<dbReference type="SUPFAM" id="SSF57667">
    <property type="entry name" value="beta-beta-alpha zinc fingers"/>
    <property type="match status" value="2"/>
</dbReference>
<keyword evidence="2" id="KW-0479">Metal-binding</keyword>
<protein>
    <submittedName>
        <fullName evidence="9">ZN165-like protein</fullName>
    </submittedName>
</protein>
<feature type="compositionally biased region" description="Basic residues" evidence="7">
    <location>
        <begin position="375"/>
        <end position="395"/>
    </location>
</feature>
<feature type="region of interest" description="Disordered" evidence="7">
    <location>
        <begin position="414"/>
        <end position="433"/>
    </location>
</feature>
<keyword evidence="3" id="KW-0677">Repeat</keyword>
<organism evidence="9 10">
    <name type="scientific">Mya arenaria</name>
    <name type="common">Soft-shell clam</name>
    <dbReference type="NCBI Taxonomy" id="6604"/>
    <lineage>
        <taxon>Eukaryota</taxon>
        <taxon>Metazoa</taxon>
        <taxon>Spiralia</taxon>
        <taxon>Lophotrochozoa</taxon>
        <taxon>Mollusca</taxon>
        <taxon>Bivalvia</taxon>
        <taxon>Autobranchia</taxon>
        <taxon>Heteroconchia</taxon>
        <taxon>Euheterodonta</taxon>
        <taxon>Imparidentia</taxon>
        <taxon>Neoheterodontei</taxon>
        <taxon>Myida</taxon>
        <taxon>Myoidea</taxon>
        <taxon>Myidae</taxon>
        <taxon>Mya</taxon>
    </lineage>
</organism>
<evidence type="ECO:0000313" key="10">
    <source>
        <dbReference type="Proteomes" id="UP001164746"/>
    </source>
</evidence>
<proteinExistence type="predicted"/>
<evidence type="ECO:0000313" key="9">
    <source>
        <dbReference type="EMBL" id="WAR08418.1"/>
    </source>
</evidence>
<feature type="region of interest" description="Disordered" evidence="7">
    <location>
        <begin position="365"/>
        <end position="395"/>
    </location>
</feature>
<dbReference type="PROSITE" id="PS00028">
    <property type="entry name" value="ZINC_FINGER_C2H2_1"/>
    <property type="match status" value="4"/>
</dbReference>
<dbReference type="PANTHER" id="PTHR24394">
    <property type="entry name" value="ZINC FINGER PROTEIN"/>
    <property type="match status" value="1"/>
</dbReference>
<dbReference type="InterPro" id="IPR013087">
    <property type="entry name" value="Znf_C2H2_type"/>
</dbReference>
<evidence type="ECO:0000256" key="6">
    <source>
        <dbReference type="ARBA" id="ARBA00023242"/>
    </source>
</evidence>
<sequence>MMFLSVLERNVYMEVDTEEEVGGQAVPMQLVAGQLYGNSIQVSNGSGMSISLDPTQHNYSTVPLVFLPKNTIIISQNQSTDETQNTIDSDTDVNDKVMASPMYLYADIKNEESADEDLIPDRLNQSISHHDYTGTVPVIQRPEVPCVNNQNSSNVMYGVKSEFSNATFSNSDVDNDSCLVIQEAVEQEVSTTSTSLEDEEIVRSKPLTAMYLQRKELPVTDSLYTPKSNRERKLSTPNKSPGSSRFTLKPSRTVGLDYDDLRICPVEDMYKMRNSYNDPVSVYHPNTGEIHFKVNDNDFDLDKKSPTSKRSVEAILAASETIKNQDIASEVEIGTCEVEVSQSGKRIRKSKNKFEGIEEDIEQIRKASKDVGPSHKGKGLGRRKDGKKRKKPRIRLTLTKAKHRTLASRVYLDESEENDYEASPPKAKRGRKPKDYFLHEPNIIYQCEYCEKQFKTRDKVRAHTKIHTEERAFGCDICGQRYRRREHLVRHYRGHTNDRPYECLECGKTYMRAEHLKRHSYDHTGEKPFECPICQKAFNRHDRLLKHSLVHDK</sequence>
<comment type="subcellular location">
    <subcellularLocation>
        <location evidence="1">Nucleus</location>
    </subcellularLocation>
</comment>
<keyword evidence="4" id="KW-0863">Zinc-finger</keyword>
<evidence type="ECO:0000256" key="5">
    <source>
        <dbReference type="ARBA" id="ARBA00022833"/>
    </source>
</evidence>
<dbReference type="InterPro" id="IPR036236">
    <property type="entry name" value="Znf_C2H2_sf"/>
</dbReference>
<feature type="compositionally biased region" description="Polar residues" evidence="7">
    <location>
        <begin position="235"/>
        <end position="246"/>
    </location>
</feature>
<name>A0ABY7EEJ0_MYAAR</name>
<dbReference type="Proteomes" id="UP001164746">
    <property type="component" value="Chromosome 6"/>
</dbReference>
<keyword evidence="10" id="KW-1185">Reference proteome</keyword>
<evidence type="ECO:0000256" key="4">
    <source>
        <dbReference type="ARBA" id="ARBA00022771"/>
    </source>
</evidence>
<evidence type="ECO:0000256" key="7">
    <source>
        <dbReference type="SAM" id="MobiDB-lite"/>
    </source>
</evidence>
<dbReference type="Gene3D" id="3.30.160.60">
    <property type="entry name" value="Classic Zinc Finger"/>
    <property type="match status" value="4"/>
</dbReference>
<dbReference type="Pfam" id="PF00096">
    <property type="entry name" value="zf-C2H2"/>
    <property type="match status" value="4"/>
</dbReference>
<keyword evidence="5" id="KW-0862">Zinc</keyword>
<feature type="domain" description="C2H2-type" evidence="8">
    <location>
        <begin position="531"/>
        <end position="551"/>
    </location>
</feature>
<feature type="region of interest" description="Disordered" evidence="7">
    <location>
        <begin position="221"/>
        <end position="248"/>
    </location>
</feature>
<feature type="domain" description="C2H2-type" evidence="8">
    <location>
        <begin position="503"/>
        <end position="523"/>
    </location>
</feature>
<feature type="domain" description="C2H2-type" evidence="8">
    <location>
        <begin position="447"/>
        <end position="467"/>
    </location>
</feature>
<dbReference type="EMBL" id="CP111017">
    <property type="protein sequence ID" value="WAR08418.1"/>
    <property type="molecule type" value="Genomic_DNA"/>
</dbReference>